<evidence type="ECO:0000313" key="7">
    <source>
        <dbReference type="EMBL" id="KAH9511163.1"/>
    </source>
</evidence>
<dbReference type="AlphaFoldDB" id="A0A922L5Y1"/>
<feature type="transmembrane region" description="Helical" evidence="5">
    <location>
        <begin position="414"/>
        <end position="433"/>
    </location>
</feature>
<sequence>MNHSFSCFIIIIQMMMNTIFRKWKNMFGFCFIIFGPFQQSSLLWPNIQSVQASRVIEMNDRLVDVYPNDKRSFLIKFYAPWCHHCQDLEPVWAQVAQQLHNLDANIVVGRVDCTKYLTAASHFTIRGFPTILYINSQKQIEFKGERIRDDIIDFALRVHGPPIRYLSSCDQLNDLVQDGRRVIFINFGPEADGNFTRLAATFQPYDWFFRSLMLCQDFQPGIYALKSKNVYAKFDYQIHGDLIAWIRRHRFPHFTRFTSTNLHMALSSHKLLAISIVEEYRSSGKLIGQKNVAFKNIMESIANEYSNKEDHFLFGYSSDLITMNSLAIRTVQPIPNLLILNSTTLKYYLLSDNIDEIGDTYQAIRANIEKFLDKIIHEPDTLIYYGGDSYVHRIIRLFFDTLTTILTMYQGNPILTLLLLGLPSSFLAIIVYMTCCSDFLDARDDDLVDPDHDEQQDDEHEKRD</sequence>
<dbReference type="GO" id="GO:0005783">
    <property type="term" value="C:endoplasmic reticulum"/>
    <property type="evidence" value="ECO:0007669"/>
    <property type="project" value="TreeGrafter"/>
</dbReference>
<evidence type="ECO:0000256" key="2">
    <source>
        <dbReference type="ARBA" id="ARBA00022692"/>
    </source>
</evidence>
<dbReference type="SUPFAM" id="SSF52833">
    <property type="entry name" value="Thioredoxin-like"/>
    <property type="match status" value="1"/>
</dbReference>
<dbReference type="InterPro" id="IPR036249">
    <property type="entry name" value="Thioredoxin-like_sf"/>
</dbReference>
<organism evidence="7 8">
    <name type="scientific">Dermatophagoides farinae</name>
    <name type="common">American house dust mite</name>
    <dbReference type="NCBI Taxonomy" id="6954"/>
    <lineage>
        <taxon>Eukaryota</taxon>
        <taxon>Metazoa</taxon>
        <taxon>Ecdysozoa</taxon>
        <taxon>Arthropoda</taxon>
        <taxon>Chelicerata</taxon>
        <taxon>Arachnida</taxon>
        <taxon>Acari</taxon>
        <taxon>Acariformes</taxon>
        <taxon>Sarcoptiformes</taxon>
        <taxon>Astigmata</taxon>
        <taxon>Psoroptidia</taxon>
        <taxon>Analgoidea</taxon>
        <taxon>Pyroglyphidae</taxon>
        <taxon>Dermatophagoidinae</taxon>
        <taxon>Dermatophagoides</taxon>
    </lineage>
</organism>
<dbReference type="GO" id="GO:0016020">
    <property type="term" value="C:membrane"/>
    <property type="evidence" value="ECO:0007669"/>
    <property type="project" value="UniProtKB-SubCell"/>
</dbReference>
<keyword evidence="8" id="KW-1185">Reference proteome</keyword>
<evidence type="ECO:0000256" key="3">
    <source>
        <dbReference type="ARBA" id="ARBA00022989"/>
    </source>
</evidence>
<feature type="domain" description="Thioredoxin" evidence="6">
    <location>
        <begin position="41"/>
        <end position="160"/>
    </location>
</feature>
<reference evidence="7" key="1">
    <citation type="submission" date="2013-05" db="EMBL/GenBank/DDBJ databases">
        <authorList>
            <person name="Yim A.K.Y."/>
            <person name="Chan T.F."/>
            <person name="Ji K.M."/>
            <person name="Liu X.Y."/>
            <person name="Zhou J.W."/>
            <person name="Li R.Q."/>
            <person name="Yang K.Y."/>
            <person name="Li J."/>
            <person name="Li M."/>
            <person name="Law P.T.W."/>
            <person name="Wu Y.L."/>
            <person name="Cai Z.L."/>
            <person name="Qin H."/>
            <person name="Bao Y."/>
            <person name="Leung R.K.K."/>
            <person name="Ng P.K.S."/>
            <person name="Zou J."/>
            <person name="Zhong X.J."/>
            <person name="Ran P.X."/>
            <person name="Zhong N.S."/>
            <person name="Liu Z.G."/>
            <person name="Tsui S.K.W."/>
        </authorList>
    </citation>
    <scope>NUCLEOTIDE SEQUENCE</scope>
    <source>
        <strain evidence="7">Derf</strain>
        <tissue evidence="7">Whole organism</tissue>
    </source>
</reference>
<dbReference type="InterPro" id="IPR052250">
    <property type="entry name" value="PDI_TMX3"/>
</dbReference>
<evidence type="ECO:0000259" key="6">
    <source>
        <dbReference type="PROSITE" id="PS51352"/>
    </source>
</evidence>
<proteinExistence type="predicted"/>
<dbReference type="PANTHER" id="PTHR46426:SF1">
    <property type="entry name" value="PROTEIN DISULFIDE-ISOMERASE TMX3"/>
    <property type="match status" value="1"/>
</dbReference>
<reference evidence="7" key="2">
    <citation type="journal article" date="2022" name="Res Sq">
        <title>Comparative Genomics Reveals Insights into the Divergent Evolution of Astigmatic Mites and Household Pest Adaptations.</title>
        <authorList>
            <person name="Xiong Q."/>
            <person name="Wan A.T.-Y."/>
            <person name="Liu X.-Y."/>
            <person name="Fung C.S.-H."/>
            <person name="Xiao X."/>
            <person name="Malainual N."/>
            <person name="Hou J."/>
            <person name="Wang L."/>
            <person name="Wang M."/>
            <person name="Yang K."/>
            <person name="Cui Y."/>
            <person name="Leung E."/>
            <person name="Nong W."/>
            <person name="Shin S.-K."/>
            <person name="Au S."/>
            <person name="Jeong K.Y."/>
            <person name="Chew F.T."/>
            <person name="Hui J."/>
            <person name="Leung T.F."/>
            <person name="Tungtrongchitr A."/>
            <person name="Zhong N."/>
            <person name="Liu Z."/>
            <person name="Tsui S."/>
        </authorList>
    </citation>
    <scope>NUCLEOTIDE SEQUENCE</scope>
    <source>
        <strain evidence="7">Derf</strain>
        <tissue evidence="7">Whole organism</tissue>
    </source>
</reference>
<keyword evidence="2 5" id="KW-0812">Transmembrane</keyword>
<evidence type="ECO:0000313" key="8">
    <source>
        <dbReference type="Proteomes" id="UP000790347"/>
    </source>
</evidence>
<comment type="subcellular location">
    <subcellularLocation>
        <location evidence="1">Membrane</location>
        <topology evidence="1">Single-pass membrane protein</topology>
    </subcellularLocation>
</comment>
<dbReference type="InterPro" id="IPR013766">
    <property type="entry name" value="Thioredoxin_domain"/>
</dbReference>
<dbReference type="Gene3D" id="3.40.30.10">
    <property type="entry name" value="Glutaredoxin"/>
    <property type="match status" value="1"/>
</dbReference>
<accession>A0A922L5Y1</accession>
<dbReference type="Proteomes" id="UP000790347">
    <property type="component" value="Unassembled WGS sequence"/>
</dbReference>
<protein>
    <submittedName>
        <fullName evidence="7">Protein disulfide-isomerase tmx3</fullName>
    </submittedName>
</protein>
<dbReference type="EMBL" id="ASGP02000004">
    <property type="protein sequence ID" value="KAH9511163.1"/>
    <property type="molecule type" value="Genomic_DNA"/>
</dbReference>
<dbReference type="PANTHER" id="PTHR46426">
    <property type="entry name" value="PROTEIN DISULFIDE-ISOMERASE TMX3"/>
    <property type="match status" value="1"/>
</dbReference>
<gene>
    <name evidence="7" type="primary">TMX3</name>
    <name evidence="7" type="ORF">DERF_009633</name>
</gene>
<comment type="caution">
    <text evidence="7">The sequence shown here is derived from an EMBL/GenBank/DDBJ whole genome shotgun (WGS) entry which is preliminary data.</text>
</comment>
<dbReference type="PROSITE" id="PS51352">
    <property type="entry name" value="THIOREDOXIN_2"/>
    <property type="match status" value="1"/>
</dbReference>
<evidence type="ECO:0000256" key="1">
    <source>
        <dbReference type="ARBA" id="ARBA00004167"/>
    </source>
</evidence>
<name>A0A922L5Y1_DERFA</name>
<keyword evidence="4 5" id="KW-0472">Membrane</keyword>
<dbReference type="Pfam" id="PF00085">
    <property type="entry name" value="Thioredoxin"/>
    <property type="match status" value="1"/>
</dbReference>
<evidence type="ECO:0000256" key="4">
    <source>
        <dbReference type="ARBA" id="ARBA00023136"/>
    </source>
</evidence>
<keyword evidence="3 5" id="KW-1133">Transmembrane helix</keyword>
<evidence type="ECO:0000256" key="5">
    <source>
        <dbReference type="SAM" id="Phobius"/>
    </source>
</evidence>